<feature type="compositionally biased region" description="Low complexity" evidence="1">
    <location>
        <begin position="86"/>
        <end position="100"/>
    </location>
</feature>
<dbReference type="EMBL" id="CADCXV010000777">
    <property type="protein sequence ID" value="CAB0035283.1"/>
    <property type="molecule type" value="Genomic_DNA"/>
</dbReference>
<protein>
    <submittedName>
        <fullName evidence="2">Uncharacterized protein</fullName>
    </submittedName>
</protein>
<reference evidence="2 3" key="1">
    <citation type="submission" date="2020-02" db="EMBL/GenBank/DDBJ databases">
        <authorList>
            <person name="Ferguson B K."/>
        </authorList>
    </citation>
    <scope>NUCLEOTIDE SEQUENCE [LARGE SCALE GENOMIC DNA]</scope>
</reference>
<proteinExistence type="predicted"/>
<accession>A0A6H5IBA1</accession>
<evidence type="ECO:0000256" key="1">
    <source>
        <dbReference type="SAM" id="MobiDB-lite"/>
    </source>
</evidence>
<evidence type="ECO:0000313" key="2">
    <source>
        <dbReference type="EMBL" id="CAB0035283.1"/>
    </source>
</evidence>
<organism evidence="2 3">
    <name type="scientific">Trichogramma brassicae</name>
    <dbReference type="NCBI Taxonomy" id="86971"/>
    <lineage>
        <taxon>Eukaryota</taxon>
        <taxon>Metazoa</taxon>
        <taxon>Ecdysozoa</taxon>
        <taxon>Arthropoda</taxon>
        <taxon>Hexapoda</taxon>
        <taxon>Insecta</taxon>
        <taxon>Pterygota</taxon>
        <taxon>Neoptera</taxon>
        <taxon>Endopterygota</taxon>
        <taxon>Hymenoptera</taxon>
        <taxon>Apocrita</taxon>
        <taxon>Proctotrupomorpha</taxon>
        <taxon>Chalcidoidea</taxon>
        <taxon>Trichogrammatidae</taxon>
        <taxon>Trichogramma</taxon>
    </lineage>
</organism>
<dbReference type="Proteomes" id="UP000479190">
    <property type="component" value="Unassembled WGS sequence"/>
</dbReference>
<dbReference type="OrthoDB" id="422540at2759"/>
<sequence>MVFGTSLRIPGELMMQQDTDKTPPSDFVLALRRLFKAIRPVPASRHAQHHRPFVFADLATCDYVFRRSTASESRSSSHTPGHTKSSDVSTRGLSSSTSTVSRRHSPLINSSRRISTTQIHSRSLISRRPRGRHRSRTTHSTQQRRGSDFHTPAQNAQSIGRGVAVAPGNSSPVTRRSRRQLGLPPNERDS</sequence>
<gene>
    <name evidence="2" type="ORF">TBRA_LOCUS7181</name>
</gene>
<feature type="compositionally biased region" description="Polar residues" evidence="1">
    <location>
        <begin position="107"/>
        <end position="120"/>
    </location>
</feature>
<evidence type="ECO:0000313" key="3">
    <source>
        <dbReference type="Proteomes" id="UP000479190"/>
    </source>
</evidence>
<keyword evidence="3" id="KW-1185">Reference proteome</keyword>
<dbReference type="AlphaFoldDB" id="A0A6H5IBA1"/>
<name>A0A6H5IBA1_9HYME</name>
<feature type="region of interest" description="Disordered" evidence="1">
    <location>
        <begin position="69"/>
        <end position="190"/>
    </location>
</feature>
<feature type="compositionally biased region" description="Basic residues" evidence="1">
    <location>
        <begin position="125"/>
        <end position="137"/>
    </location>
</feature>